<protein>
    <submittedName>
        <fullName evidence="5">Antirepressor regulating drug resistance protein</fullName>
    </submittedName>
</protein>
<dbReference type="InterPro" id="IPR008756">
    <property type="entry name" value="Peptidase_M56"/>
</dbReference>
<feature type="region of interest" description="Disordered" evidence="1">
    <location>
        <begin position="486"/>
        <end position="517"/>
    </location>
</feature>
<name>A0A0J8G5A6_9LIST</name>
<evidence type="ECO:0000256" key="2">
    <source>
        <dbReference type="SAM" id="Phobius"/>
    </source>
</evidence>
<dbReference type="PANTHER" id="PTHR34978">
    <property type="entry name" value="POSSIBLE SENSOR-TRANSDUCER PROTEIN BLAR"/>
    <property type="match status" value="1"/>
</dbReference>
<feature type="transmembrane region" description="Helical" evidence="2">
    <location>
        <begin position="111"/>
        <end position="132"/>
    </location>
</feature>
<evidence type="ECO:0000313" key="5">
    <source>
        <dbReference type="EMBL" id="KMT57750.1"/>
    </source>
</evidence>
<dbReference type="Pfam" id="PF05569">
    <property type="entry name" value="Peptidase_M56"/>
    <property type="match status" value="1"/>
</dbReference>
<feature type="domain" description="PepSY" evidence="3">
    <location>
        <begin position="518"/>
        <end position="565"/>
    </location>
</feature>
<feature type="domain" description="Peptidase M56" evidence="4">
    <location>
        <begin position="8"/>
        <end position="303"/>
    </location>
</feature>
<evidence type="ECO:0000259" key="4">
    <source>
        <dbReference type="Pfam" id="PF05569"/>
    </source>
</evidence>
<feature type="compositionally biased region" description="Low complexity" evidence="1">
    <location>
        <begin position="495"/>
        <end position="513"/>
    </location>
</feature>
<accession>A0A0J8G5A6</accession>
<feature type="transmembrane region" description="Helical" evidence="2">
    <location>
        <begin position="6"/>
        <end position="30"/>
    </location>
</feature>
<sequence length="678" mass="76393">MEKFLFHLFEISLTMSIIILLFAAFNVFFAKKYAAKWRYIIWIILLVALLIPFRPDFDFSLTNTLHPLEETNVEGQNLALTETISNETSKQEALPVNETVKETNFIDTPTLFLFIWLGGVALFLAYTLWMHIRFLRMVKRWSYKIKDETMLAILQDEKEMLGAGHKQIALYGCKLEISPMLIYRFKPTILLPNKEISREELSYIFRHELIHYRRKDIWIRYLMLFINAIYWFNPVIYFMAKSLQNECEESCDEKIVRGLDTLSRKEYGETIIGIIGREKITKTRLSTNFYGGKKTMKKRLSTIMDTSKKKVGIALVASVLTVSAIAISGSIWINGNDSRAEAASDLTSAQAKKIALKEAGGGKVVKYQLDTEKGRKIYEVEVIKGNTKYSFDIGVKDSRIYSYEEKVINSTTTSAKKTKEITAQEAGRIAVQKAGGGKVVSSKVDYDNGKKVYDVEVQNGNVKHEVKVGVSDSKIYKYEKETVKTASNSKQNTHANTKTVPKNTTPNTATTKKPASDITLANAQQIALSKTGGGRVVSAYTDYDDGRKEYDFKIINGDTEYELEIGASDSKVYKFEKEVIRKASNKNQASKAPSGQTKSQTNPPANNTQSNGISLARAQQIALSKTGGGRVVSSSVDYDDGRKEYEFDIVKGNIEYDVTVGADSKIYDFDQDTVDYDD</sequence>
<dbReference type="InterPro" id="IPR025711">
    <property type="entry name" value="PepSY"/>
</dbReference>
<keyword evidence="2" id="KW-0812">Transmembrane</keyword>
<dbReference type="PANTHER" id="PTHR34978:SF3">
    <property type="entry name" value="SLR0241 PROTEIN"/>
    <property type="match status" value="1"/>
</dbReference>
<feature type="transmembrane region" description="Helical" evidence="2">
    <location>
        <begin position="221"/>
        <end position="240"/>
    </location>
</feature>
<evidence type="ECO:0000256" key="1">
    <source>
        <dbReference type="SAM" id="MobiDB-lite"/>
    </source>
</evidence>
<feature type="region of interest" description="Disordered" evidence="1">
    <location>
        <begin position="584"/>
        <end position="611"/>
    </location>
</feature>
<feature type="domain" description="PepSY" evidence="3">
    <location>
        <begin position="346"/>
        <end position="393"/>
    </location>
</feature>
<dbReference type="RefSeq" id="WP_059140251.1">
    <property type="nucleotide sequence ID" value="NZ_KQ130624.1"/>
</dbReference>
<dbReference type="PATRIC" id="fig|1430899.3.peg.2714"/>
<feature type="compositionally biased region" description="Polar residues" evidence="1">
    <location>
        <begin position="585"/>
        <end position="611"/>
    </location>
</feature>
<dbReference type="InterPro" id="IPR052173">
    <property type="entry name" value="Beta-lactam_resp_regulator"/>
</dbReference>
<feature type="transmembrane region" description="Helical" evidence="2">
    <location>
        <begin position="311"/>
        <end position="333"/>
    </location>
</feature>
<feature type="domain" description="PepSY" evidence="3">
    <location>
        <begin position="613"/>
        <end position="660"/>
    </location>
</feature>
<reference evidence="5 6" key="1">
    <citation type="journal article" date="2015" name="Genome Biol. Evol.">
        <title>Comparative Genomics of Listeria Sensu Lato: Genus-Wide Differences in Evolutionary Dynamics and the Progressive Gain of Complex, Potentially Pathogenicity-Related Traits through Lateral Gene Transfer.</title>
        <authorList>
            <person name="Chiara M."/>
            <person name="Caruso M."/>
            <person name="D'Erchia A.M."/>
            <person name="Manzari C."/>
            <person name="Fraccalvieri R."/>
            <person name="Goffredo E."/>
            <person name="Latorre L."/>
            <person name="Miccolupo A."/>
            <person name="Padalino I."/>
            <person name="Santagada G."/>
            <person name="Chiocco D."/>
            <person name="Pesole G."/>
            <person name="Horner D.S."/>
            <person name="Parisi A."/>
        </authorList>
    </citation>
    <scope>NUCLEOTIDE SEQUENCE [LARGE SCALE GENOMIC DNA]</scope>
    <source>
        <strain evidence="5 6">1991</strain>
    </source>
</reference>
<evidence type="ECO:0000259" key="3">
    <source>
        <dbReference type="Pfam" id="PF03413"/>
    </source>
</evidence>
<organism evidence="5 6">
    <name type="scientific">Listeria fleischmannii 1991</name>
    <dbReference type="NCBI Taxonomy" id="1430899"/>
    <lineage>
        <taxon>Bacteria</taxon>
        <taxon>Bacillati</taxon>
        <taxon>Bacillota</taxon>
        <taxon>Bacilli</taxon>
        <taxon>Bacillales</taxon>
        <taxon>Listeriaceae</taxon>
        <taxon>Listeria</taxon>
    </lineage>
</organism>
<keyword evidence="6" id="KW-1185">Reference proteome</keyword>
<gene>
    <name evidence="5" type="ORF">X560_2663</name>
</gene>
<keyword evidence="2" id="KW-1133">Transmembrane helix</keyword>
<dbReference type="Proteomes" id="UP000052258">
    <property type="component" value="Unassembled WGS sequence"/>
</dbReference>
<evidence type="ECO:0000313" key="6">
    <source>
        <dbReference type="Proteomes" id="UP000052258"/>
    </source>
</evidence>
<proteinExistence type="predicted"/>
<dbReference type="Gene3D" id="3.10.450.40">
    <property type="match status" value="4"/>
</dbReference>
<dbReference type="Pfam" id="PF03413">
    <property type="entry name" value="PepSY"/>
    <property type="match status" value="3"/>
</dbReference>
<dbReference type="CDD" id="cd07341">
    <property type="entry name" value="M56_BlaR1_MecR1_like"/>
    <property type="match status" value="1"/>
</dbReference>
<dbReference type="AlphaFoldDB" id="A0A0J8G5A6"/>
<feature type="transmembrane region" description="Helical" evidence="2">
    <location>
        <begin position="37"/>
        <end position="53"/>
    </location>
</feature>
<keyword evidence="2" id="KW-0472">Membrane</keyword>
<dbReference type="EMBL" id="AZHO01000040">
    <property type="protein sequence ID" value="KMT57750.1"/>
    <property type="molecule type" value="Genomic_DNA"/>
</dbReference>
<comment type="caution">
    <text evidence="5">The sequence shown here is derived from an EMBL/GenBank/DDBJ whole genome shotgun (WGS) entry which is preliminary data.</text>
</comment>